<organism evidence="2 3">
    <name type="scientific">Corynebacterium striatum</name>
    <dbReference type="NCBI Taxonomy" id="43770"/>
    <lineage>
        <taxon>Bacteria</taxon>
        <taxon>Bacillati</taxon>
        <taxon>Actinomycetota</taxon>
        <taxon>Actinomycetes</taxon>
        <taxon>Mycobacteriales</taxon>
        <taxon>Corynebacteriaceae</taxon>
        <taxon>Corynebacterium</taxon>
    </lineage>
</organism>
<reference evidence="2 3" key="1">
    <citation type="submission" date="2017-05" db="EMBL/GenBank/DDBJ databases">
        <title>Complete genome sequence of Corynebacterium striatum KC-Na-1 isolated from Neophocaena asiaeorientalis in Korea.</title>
        <authorList>
            <person name="Kim J.H."/>
            <person name="Lee K."/>
        </authorList>
    </citation>
    <scope>NUCLEOTIDE SEQUENCE [LARGE SCALE GENOMIC DNA]</scope>
    <source>
        <strain evidence="2 3">KC-Na-01</strain>
    </source>
</reference>
<feature type="transmembrane region" description="Helical" evidence="1">
    <location>
        <begin position="62"/>
        <end position="82"/>
    </location>
</feature>
<keyword evidence="1" id="KW-0812">Transmembrane</keyword>
<evidence type="ECO:0000256" key="1">
    <source>
        <dbReference type="SAM" id="Phobius"/>
    </source>
</evidence>
<name>A0A2Z2J223_CORST</name>
<evidence type="ECO:0000313" key="2">
    <source>
        <dbReference type="EMBL" id="ART21565.1"/>
    </source>
</evidence>
<dbReference type="KEGG" id="cstr:CBE89_08655"/>
<keyword evidence="1" id="KW-0472">Membrane</keyword>
<feature type="transmembrane region" description="Helical" evidence="1">
    <location>
        <begin position="125"/>
        <end position="145"/>
    </location>
</feature>
<dbReference type="AlphaFoldDB" id="A0A2Z2J223"/>
<sequence length="162" mass="18027">MTNNNDGFFANLTLKEIANYSHDEFEAETYFKTYAIGYTAAFFTVYCVSALLAWVLPGRLSLWGLSPIVALAIAEFVSAHWMKKRVPRPNKMRSWTGITLMLVPTIALFAGIATKLSIDSDFDNGLVIGAFTGIAAVLILGPIFLKWQNGRDQQRLDSQLED</sequence>
<dbReference type="RefSeq" id="WP_086891640.1">
    <property type="nucleotide sequence ID" value="NZ_CP021252.1"/>
</dbReference>
<feature type="transmembrane region" description="Helical" evidence="1">
    <location>
        <begin position="35"/>
        <end position="56"/>
    </location>
</feature>
<accession>A0A2Z2J223</accession>
<proteinExistence type="predicted"/>
<keyword evidence="1" id="KW-1133">Transmembrane helix</keyword>
<evidence type="ECO:0000313" key="3">
    <source>
        <dbReference type="Proteomes" id="UP000250197"/>
    </source>
</evidence>
<protein>
    <submittedName>
        <fullName evidence="2">Uncharacterized protein</fullName>
    </submittedName>
</protein>
<feature type="transmembrane region" description="Helical" evidence="1">
    <location>
        <begin position="94"/>
        <end position="113"/>
    </location>
</feature>
<gene>
    <name evidence="2" type="ORF">CBE89_08655</name>
</gene>
<dbReference type="EMBL" id="CP021252">
    <property type="protein sequence ID" value="ART21565.1"/>
    <property type="molecule type" value="Genomic_DNA"/>
</dbReference>
<dbReference type="Proteomes" id="UP000250197">
    <property type="component" value="Chromosome"/>
</dbReference>